<name>A0A7W6C2F3_9SPHN</name>
<evidence type="ECO:0008006" key="3">
    <source>
        <dbReference type="Google" id="ProtNLM"/>
    </source>
</evidence>
<sequence length="87" mass="9428">MTSSCSTGLVDPLHRTDIHSEQTGWAGSRAKSIMLLLAAVLPLGGCISVNAPDKPIVIELNINIKQEVVYRLAEDVKQNIEANPDIF</sequence>
<gene>
    <name evidence="1" type="ORF">GGR39_002573</name>
</gene>
<comment type="caution">
    <text evidence="1">The sequence shown here is derived from an EMBL/GenBank/DDBJ whole genome shotgun (WGS) entry which is preliminary data.</text>
</comment>
<dbReference type="InterPro" id="IPR025985">
    <property type="entry name" value="YnbE"/>
</dbReference>
<organism evidence="1 2">
    <name type="scientific">Novosphingobium fluoreni</name>
    <dbReference type="NCBI Taxonomy" id="1391222"/>
    <lineage>
        <taxon>Bacteria</taxon>
        <taxon>Pseudomonadati</taxon>
        <taxon>Pseudomonadota</taxon>
        <taxon>Alphaproteobacteria</taxon>
        <taxon>Sphingomonadales</taxon>
        <taxon>Sphingomonadaceae</taxon>
        <taxon>Novosphingobium</taxon>
    </lineage>
</organism>
<dbReference type="Pfam" id="PF13617">
    <property type="entry name" value="Lipoprotein_19"/>
    <property type="match status" value="1"/>
</dbReference>
<dbReference type="RefSeq" id="WP_343055882.1">
    <property type="nucleotide sequence ID" value="NZ_JACIDY010000006.1"/>
</dbReference>
<dbReference type="Proteomes" id="UP000561459">
    <property type="component" value="Unassembled WGS sequence"/>
</dbReference>
<protein>
    <recommendedName>
        <fullName evidence="3">YnbE-like lipoprotein</fullName>
    </recommendedName>
</protein>
<dbReference type="EMBL" id="JACIDY010000006">
    <property type="protein sequence ID" value="MBB3940910.1"/>
    <property type="molecule type" value="Genomic_DNA"/>
</dbReference>
<accession>A0A7W6C2F3</accession>
<evidence type="ECO:0000313" key="2">
    <source>
        <dbReference type="Proteomes" id="UP000561459"/>
    </source>
</evidence>
<proteinExistence type="predicted"/>
<reference evidence="1 2" key="1">
    <citation type="submission" date="2020-08" db="EMBL/GenBank/DDBJ databases">
        <title>Genomic Encyclopedia of Type Strains, Phase IV (KMG-IV): sequencing the most valuable type-strain genomes for metagenomic binning, comparative biology and taxonomic classification.</title>
        <authorList>
            <person name="Goeker M."/>
        </authorList>
    </citation>
    <scope>NUCLEOTIDE SEQUENCE [LARGE SCALE GENOMIC DNA]</scope>
    <source>
        <strain evidence="1 2">DSM 27568</strain>
    </source>
</reference>
<keyword evidence="2" id="KW-1185">Reference proteome</keyword>
<dbReference type="AlphaFoldDB" id="A0A7W6C2F3"/>
<evidence type="ECO:0000313" key="1">
    <source>
        <dbReference type="EMBL" id="MBB3940910.1"/>
    </source>
</evidence>